<dbReference type="Proteomes" id="UP001499884">
    <property type="component" value="Unassembled WGS sequence"/>
</dbReference>
<feature type="domain" description="3-octaprenyl-4-hydroxybenzoate carboxy-lyase-like C-terminal" evidence="3">
    <location>
        <begin position="324"/>
        <end position="452"/>
    </location>
</feature>
<dbReference type="SUPFAM" id="SSF143968">
    <property type="entry name" value="UbiD C-terminal domain-like"/>
    <property type="match status" value="1"/>
</dbReference>
<dbReference type="Gene3D" id="3.40.1670.10">
    <property type="entry name" value="UbiD C-terminal domain-like"/>
    <property type="match status" value="1"/>
</dbReference>
<evidence type="ECO:0000259" key="1">
    <source>
        <dbReference type="Pfam" id="PF01977"/>
    </source>
</evidence>
<feature type="domain" description="3-octaprenyl-4-hydroxybenzoate carboxy-lyase-like N-terminal" evidence="2">
    <location>
        <begin position="18"/>
        <end position="97"/>
    </location>
</feature>
<dbReference type="InterPro" id="IPR049383">
    <property type="entry name" value="UbiD-like_N"/>
</dbReference>
<sequence length="488" mass="52885">MSDMASLDSIDDLRGWLALAEKLGEVKTITGAHWDKEIGAASEANYKRPAPPALLFDDIVGHRTGQRVLTASMSNARRLGMTLRLGTDLDDRALVEALRSKPGEWAANASRYPVREVETGPVKENVVAGDAANLLDFPVPQWHEADGGRYIGTGCAVFTIDPGTGVLNAGAYRMQVQNDGRAASVNIEAGKHGAAHVREWFAREGRAPVTASFGHDPLLLVVAGTEVPTGVSELEYAGAVLGRPVDVIRGEVTGLPIPATSEIAVEGWLYPDRREQEGPFGEWTGYYSGGAEPVLTLDIERIYHRDDPIQLGAPPGKPPHDYSYMRSVMKSAMIQDALIQAGLPGVEGVWAHEAGGGRQLLAVAVQQRYAGHARQAGYLAAQLPAAAYMNKFVVVVDADVNPRSLSDVVWAMCTRTDPAEDIETMRKTWGSRVDPLREKDAPPFNTRAVIDACRPWSRIDSFPPVAEASEELIDRVVRRWPDALGGSW</sequence>
<dbReference type="Pfam" id="PF01977">
    <property type="entry name" value="UbiD"/>
    <property type="match status" value="1"/>
</dbReference>
<dbReference type="InterPro" id="IPR002830">
    <property type="entry name" value="UbiD"/>
</dbReference>
<dbReference type="EMBL" id="BAABEP010000008">
    <property type="protein sequence ID" value="GAA3721231.1"/>
    <property type="molecule type" value="Genomic_DNA"/>
</dbReference>
<proteinExistence type="predicted"/>
<evidence type="ECO:0000313" key="5">
    <source>
        <dbReference type="Proteomes" id="UP001499884"/>
    </source>
</evidence>
<name>A0ABP7EP37_9ACTN</name>
<feature type="domain" description="3-octaprenyl-4-hydroxybenzoate carboxy-lyase-like Rift-related" evidence="1">
    <location>
        <begin position="117"/>
        <end position="318"/>
    </location>
</feature>
<keyword evidence="5" id="KW-1185">Reference proteome</keyword>
<dbReference type="SUPFAM" id="SSF50475">
    <property type="entry name" value="FMN-binding split barrel"/>
    <property type="match status" value="1"/>
</dbReference>
<gene>
    <name evidence="4" type="ORF">GCM10023082_18480</name>
</gene>
<dbReference type="Pfam" id="PF20696">
    <property type="entry name" value="UbiD_C"/>
    <property type="match status" value="1"/>
</dbReference>
<comment type="caution">
    <text evidence="4">The sequence shown here is derived from an EMBL/GenBank/DDBJ whole genome shotgun (WGS) entry which is preliminary data.</text>
</comment>
<protein>
    <submittedName>
        <fullName evidence="4">UbiD family decarboxylase</fullName>
    </submittedName>
</protein>
<reference evidence="5" key="1">
    <citation type="journal article" date="2019" name="Int. J. Syst. Evol. Microbiol.">
        <title>The Global Catalogue of Microorganisms (GCM) 10K type strain sequencing project: providing services to taxonomists for standard genome sequencing and annotation.</title>
        <authorList>
            <consortium name="The Broad Institute Genomics Platform"/>
            <consortium name="The Broad Institute Genome Sequencing Center for Infectious Disease"/>
            <person name="Wu L."/>
            <person name="Ma J."/>
        </authorList>
    </citation>
    <scope>NUCLEOTIDE SEQUENCE [LARGE SCALE GENOMIC DNA]</scope>
    <source>
        <strain evidence="5">JCM 30846</strain>
    </source>
</reference>
<evidence type="ECO:0000259" key="3">
    <source>
        <dbReference type="Pfam" id="PF20696"/>
    </source>
</evidence>
<dbReference type="InterPro" id="IPR049381">
    <property type="entry name" value="UbiD-like_C"/>
</dbReference>
<dbReference type="Pfam" id="PF20695">
    <property type="entry name" value="UbiD_N"/>
    <property type="match status" value="1"/>
</dbReference>
<evidence type="ECO:0000313" key="4">
    <source>
        <dbReference type="EMBL" id="GAA3721231.1"/>
    </source>
</evidence>
<accession>A0ABP7EP37</accession>
<dbReference type="PANTHER" id="PTHR30108:SF17">
    <property type="entry name" value="FERULIC ACID DECARBOXYLASE 1"/>
    <property type="match status" value="1"/>
</dbReference>
<evidence type="ECO:0000259" key="2">
    <source>
        <dbReference type="Pfam" id="PF20695"/>
    </source>
</evidence>
<dbReference type="InterPro" id="IPR048304">
    <property type="entry name" value="UbiD_Rift_dom"/>
</dbReference>
<dbReference type="PANTHER" id="PTHR30108">
    <property type="entry name" value="3-OCTAPRENYL-4-HYDROXYBENZOATE CARBOXY-LYASE-RELATED"/>
    <property type="match status" value="1"/>
</dbReference>
<dbReference type="NCBIfam" id="TIGR00148">
    <property type="entry name" value="UbiD family decarboxylase"/>
    <property type="match status" value="1"/>
</dbReference>
<organism evidence="4 5">
    <name type="scientific">Streptomyces tremellae</name>
    <dbReference type="NCBI Taxonomy" id="1124239"/>
    <lineage>
        <taxon>Bacteria</taxon>
        <taxon>Bacillati</taxon>
        <taxon>Actinomycetota</taxon>
        <taxon>Actinomycetes</taxon>
        <taxon>Kitasatosporales</taxon>
        <taxon>Streptomycetaceae</taxon>
        <taxon>Streptomyces</taxon>
    </lineage>
</organism>